<organism evidence="2 3">
    <name type="scientific">Actinacidiphila alni</name>
    <dbReference type="NCBI Taxonomy" id="380248"/>
    <lineage>
        <taxon>Bacteria</taxon>
        <taxon>Bacillati</taxon>
        <taxon>Actinomycetota</taxon>
        <taxon>Actinomycetes</taxon>
        <taxon>Kitasatosporales</taxon>
        <taxon>Streptomycetaceae</taxon>
        <taxon>Actinacidiphila</taxon>
    </lineage>
</organism>
<sequence length="165" mass="17886">MPAAEIQLLREEHAPALLAFERDNRAWFAARVPDRGDAYFAHFDERVRANLDEQAAGVCRFHVLLAPDGAVLGRINLFDLVDGAADLGYRVAERAAGQGLATWAVRAILPLSATRYGLATLRAASRADNAASRAVLARTGFTPTGETRLSGHPGLTYARDLAEFR</sequence>
<reference evidence="2 3" key="1">
    <citation type="submission" date="2016-10" db="EMBL/GenBank/DDBJ databases">
        <authorList>
            <person name="de Groot N.N."/>
        </authorList>
    </citation>
    <scope>NUCLEOTIDE SEQUENCE [LARGE SCALE GENOMIC DNA]</scope>
    <source>
        <strain evidence="2 3">CGMCC 4.3510</strain>
    </source>
</reference>
<feature type="domain" description="N-acetyltransferase" evidence="1">
    <location>
        <begin position="4"/>
        <end position="162"/>
    </location>
</feature>
<evidence type="ECO:0000259" key="1">
    <source>
        <dbReference type="PROSITE" id="PS51186"/>
    </source>
</evidence>
<keyword evidence="2" id="KW-0808">Transferase</keyword>
<dbReference type="EMBL" id="FONG01000014">
    <property type="protein sequence ID" value="SFF44768.1"/>
    <property type="molecule type" value="Genomic_DNA"/>
</dbReference>
<dbReference type="GO" id="GO:0016747">
    <property type="term" value="F:acyltransferase activity, transferring groups other than amino-acyl groups"/>
    <property type="evidence" value="ECO:0007669"/>
    <property type="project" value="InterPro"/>
</dbReference>
<dbReference type="InterPro" id="IPR000182">
    <property type="entry name" value="GNAT_dom"/>
</dbReference>
<dbReference type="SUPFAM" id="SSF55729">
    <property type="entry name" value="Acyl-CoA N-acyltransferases (Nat)"/>
    <property type="match status" value="1"/>
</dbReference>
<protein>
    <submittedName>
        <fullName evidence="2">Ribosomal-protein-alanine N-acetyltransferase</fullName>
    </submittedName>
</protein>
<accession>A0A1I2IT10</accession>
<name>A0A1I2IT10_9ACTN</name>
<evidence type="ECO:0000313" key="2">
    <source>
        <dbReference type="EMBL" id="SFF44768.1"/>
    </source>
</evidence>
<dbReference type="Pfam" id="PF13302">
    <property type="entry name" value="Acetyltransf_3"/>
    <property type="match status" value="1"/>
</dbReference>
<dbReference type="PANTHER" id="PTHR43792">
    <property type="entry name" value="GNAT FAMILY, PUTATIVE (AFU_ORTHOLOGUE AFUA_3G00765)-RELATED-RELATED"/>
    <property type="match status" value="1"/>
</dbReference>
<gene>
    <name evidence="2" type="ORF">SAMN05216251_114147</name>
</gene>
<keyword evidence="3" id="KW-1185">Reference proteome</keyword>
<proteinExistence type="predicted"/>
<dbReference type="AlphaFoldDB" id="A0A1I2IT10"/>
<dbReference type="STRING" id="380248.SAMN05216251_114147"/>
<dbReference type="InterPro" id="IPR051531">
    <property type="entry name" value="N-acetyltransferase"/>
</dbReference>
<dbReference type="InterPro" id="IPR016181">
    <property type="entry name" value="Acyl_CoA_acyltransferase"/>
</dbReference>
<evidence type="ECO:0000313" key="3">
    <source>
        <dbReference type="Proteomes" id="UP000199323"/>
    </source>
</evidence>
<dbReference type="RefSeq" id="WP_093715574.1">
    <property type="nucleotide sequence ID" value="NZ_FONG01000014.1"/>
</dbReference>
<dbReference type="Gene3D" id="3.40.630.30">
    <property type="match status" value="1"/>
</dbReference>
<dbReference type="Proteomes" id="UP000199323">
    <property type="component" value="Unassembled WGS sequence"/>
</dbReference>
<dbReference type="OrthoDB" id="5125488at2"/>
<dbReference type="PROSITE" id="PS51186">
    <property type="entry name" value="GNAT"/>
    <property type="match status" value="1"/>
</dbReference>